<feature type="compositionally biased region" description="Polar residues" evidence="1">
    <location>
        <begin position="318"/>
        <end position="333"/>
    </location>
</feature>
<keyword evidence="3" id="KW-1185">Reference proteome</keyword>
<feature type="compositionally biased region" description="Polar residues" evidence="1">
    <location>
        <begin position="235"/>
        <end position="248"/>
    </location>
</feature>
<feature type="region of interest" description="Disordered" evidence="1">
    <location>
        <begin position="68"/>
        <end position="96"/>
    </location>
</feature>
<feature type="compositionally biased region" description="Polar residues" evidence="1">
    <location>
        <begin position="211"/>
        <end position="221"/>
    </location>
</feature>
<name>A0ABP0X956_9BRYO</name>
<organism evidence="2 3">
    <name type="scientific">Sphagnum jensenii</name>
    <dbReference type="NCBI Taxonomy" id="128206"/>
    <lineage>
        <taxon>Eukaryota</taxon>
        <taxon>Viridiplantae</taxon>
        <taxon>Streptophyta</taxon>
        <taxon>Embryophyta</taxon>
        <taxon>Bryophyta</taxon>
        <taxon>Sphagnophytina</taxon>
        <taxon>Sphagnopsida</taxon>
        <taxon>Sphagnales</taxon>
        <taxon>Sphagnaceae</taxon>
        <taxon>Sphagnum</taxon>
    </lineage>
</organism>
<feature type="compositionally biased region" description="Low complexity" evidence="1">
    <location>
        <begin position="552"/>
        <end position="576"/>
    </location>
</feature>
<evidence type="ECO:0000313" key="2">
    <source>
        <dbReference type="EMBL" id="CAK9274481.1"/>
    </source>
</evidence>
<feature type="region of interest" description="Disordered" evidence="1">
    <location>
        <begin position="535"/>
        <end position="599"/>
    </location>
</feature>
<feature type="compositionally biased region" description="Polar residues" evidence="1">
    <location>
        <begin position="414"/>
        <end position="433"/>
    </location>
</feature>
<proteinExistence type="predicted"/>
<dbReference type="EMBL" id="OZ020101">
    <property type="protein sequence ID" value="CAK9274481.1"/>
    <property type="molecule type" value="Genomic_DNA"/>
</dbReference>
<feature type="region of interest" description="Disordered" evidence="1">
    <location>
        <begin position="315"/>
        <end position="337"/>
    </location>
</feature>
<feature type="region of interest" description="Disordered" evidence="1">
    <location>
        <begin position="108"/>
        <end position="160"/>
    </location>
</feature>
<sequence>MSRVQLDLLHARRLVYIGKYKDSSTRNIMHNNNTIATTPTDDLPRLASQEDLLSAVFLDAGETLLPDLPCASVGGGTQQQQSQQPEQEQEQEYSTSWKPADFVEHTKVQSAAQAMATTERAPSGYPLSSSSTSHSSEETRAMPSSTTTTTTAGPKSSANFCPKEADDSCTADDDGGHVSLTSCAIILLSLGLRAIRHLIHSYQNNILSMQESATPPKTSSPFHVRSESKAVANDNKPSTQTDSSVSAADQQFDFYDTEEEAHHPAEDATTVIPEVATVAAAAAEEDATIAAAEEDTTVIAGAQDDATTVAEDSVTDLEGTSSCKTTNAQLQQQKTEDPDQVQLLVEEQQSEESSEKAFLQGRNSYSRTHSMLTVHTPDHRGFLGLPKTSLPGGGANAQQVGVLKQVPERRVGSNLGSNLSHTTTSKPPHSRMSSSKTQEFITQAGAGAGAGAGATHNNQTGLLPPWTTTTRAATATTSSKEVPIAKQIAKEAVLARVLVPPPSPLPPSESWFAATTSFRKPLGSFIREKHAGFIRKSSASHQDQIPTVTQPSNNNNNSSSSSSSNSSNNNNNNNNSQRICSSKDLLQRRQSFRPTIHAI</sequence>
<evidence type="ECO:0000256" key="1">
    <source>
        <dbReference type="SAM" id="MobiDB-lite"/>
    </source>
</evidence>
<reference evidence="2" key="1">
    <citation type="submission" date="2024-02" db="EMBL/GenBank/DDBJ databases">
        <authorList>
            <consortium name="ELIXIR-Norway"/>
            <consortium name="Elixir Norway"/>
        </authorList>
    </citation>
    <scope>NUCLEOTIDE SEQUENCE</scope>
</reference>
<feature type="compositionally biased region" description="Polar residues" evidence="1">
    <location>
        <begin position="537"/>
        <end position="551"/>
    </location>
</feature>
<gene>
    <name evidence="2" type="ORF">CSSPJE1EN1_LOCUS19959</name>
</gene>
<dbReference type="Proteomes" id="UP001497444">
    <property type="component" value="Chromosome 6"/>
</dbReference>
<evidence type="ECO:0000313" key="3">
    <source>
        <dbReference type="Proteomes" id="UP001497444"/>
    </source>
</evidence>
<protein>
    <submittedName>
        <fullName evidence="2">Uncharacterized protein</fullName>
    </submittedName>
</protein>
<feature type="region of interest" description="Disordered" evidence="1">
    <location>
        <begin position="211"/>
        <end position="248"/>
    </location>
</feature>
<feature type="region of interest" description="Disordered" evidence="1">
    <location>
        <begin position="410"/>
        <end position="433"/>
    </location>
</feature>
<accession>A0ABP0X956</accession>